<dbReference type="Gene3D" id="3.30.60.90">
    <property type="match status" value="1"/>
</dbReference>
<feature type="repeat" description="ANK" evidence="4">
    <location>
        <begin position="1349"/>
        <end position="1381"/>
    </location>
</feature>
<reference evidence="6 7" key="1">
    <citation type="submission" date="2015-01" db="EMBL/GenBank/DDBJ databases">
        <title>The Genome Sequence of Cladophialophora immunda CBS83496.</title>
        <authorList>
            <consortium name="The Broad Institute Genomics Platform"/>
            <person name="Cuomo C."/>
            <person name="de Hoog S."/>
            <person name="Gorbushina A."/>
            <person name="Stielow B."/>
            <person name="Teixiera M."/>
            <person name="Abouelleil A."/>
            <person name="Chapman S.B."/>
            <person name="Priest M."/>
            <person name="Young S.K."/>
            <person name="Wortman J."/>
            <person name="Nusbaum C."/>
            <person name="Birren B."/>
        </authorList>
    </citation>
    <scope>NUCLEOTIDE SEQUENCE [LARGE SCALE GENOMIC DNA]</scope>
    <source>
        <strain evidence="6 7">CBS 83496</strain>
    </source>
</reference>
<dbReference type="Pfam" id="PF12796">
    <property type="entry name" value="Ank_2"/>
    <property type="match status" value="3"/>
</dbReference>
<feature type="compositionally biased region" description="Basic and acidic residues" evidence="5">
    <location>
        <begin position="11"/>
        <end position="24"/>
    </location>
</feature>
<dbReference type="VEuPathDB" id="FungiDB:PV07_10348"/>
<evidence type="ECO:0000313" key="6">
    <source>
        <dbReference type="EMBL" id="KIW24644.1"/>
    </source>
</evidence>
<evidence type="ECO:0000256" key="2">
    <source>
        <dbReference type="ARBA" id="ARBA00022771"/>
    </source>
</evidence>
<dbReference type="PROSITE" id="PS50297">
    <property type="entry name" value="ANK_REP_REGION"/>
    <property type="match status" value="4"/>
</dbReference>
<dbReference type="GeneID" id="27349542"/>
<dbReference type="EMBL" id="KN847045">
    <property type="protein sequence ID" value="KIW24644.1"/>
    <property type="molecule type" value="Genomic_DNA"/>
</dbReference>
<feature type="region of interest" description="Disordered" evidence="5">
    <location>
        <begin position="1651"/>
        <end position="1705"/>
    </location>
</feature>
<feature type="compositionally biased region" description="Acidic residues" evidence="5">
    <location>
        <begin position="1658"/>
        <end position="1673"/>
    </location>
</feature>
<dbReference type="Gene3D" id="1.25.40.20">
    <property type="entry name" value="Ankyrin repeat-containing domain"/>
    <property type="match status" value="3"/>
</dbReference>
<gene>
    <name evidence="6" type="ORF">PV07_10348</name>
</gene>
<dbReference type="OrthoDB" id="341259at2759"/>
<dbReference type="InterPro" id="IPR052391">
    <property type="entry name" value="E3_Ligase-Neurotoxin"/>
</dbReference>
<dbReference type="PROSITE" id="PS50088">
    <property type="entry name" value="ANK_REPEAT"/>
    <property type="match status" value="5"/>
</dbReference>
<dbReference type="Pfam" id="PF13637">
    <property type="entry name" value="Ank_4"/>
    <property type="match status" value="1"/>
</dbReference>
<keyword evidence="7" id="KW-1185">Reference proteome</keyword>
<keyword evidence="2" id="KW-0863">Zinc-finger</keyword>
<feature type="compositionally biased region" description="Basic and acidic residues" evidence="5">
    <location>
        <begin position="1730"/>
        <end position="1740"/>
    </location>
</feature>
<name>A0A0D2CM81_9EURO</name>
<dbReference type="PRINTS" id="PR01415">
    <property type="entry name" value="ANKYRIN"/>
</dbReference>
<evidence type="ECO:0008006" key="8">
    <source>
        <dbReference type="Google" id="ProtNLM"/>
    </source>
</evidence>
<evidence type="ECO:0000313" key="7">
    <source>
        <dbReference type="Proteomes" id="UP000054466"/>
    </source>
</evidence>
<dbReference type="PANTHER" id="PTHR24133:SF40">
    <property type="entry name" value="ANKYRIN REPEAT DOMAIN 44"/>
    <property type="match status" value="1"/>
</dbReference>
<feature type="compositionally biased region" description="Basic and acidic residues" evidence="5">
    <location>
        <begin position="1674"/>
        <end position="1688"/>
    </location>
</feature>
<feature type="region of interest" description="Disordered" evidence="5">
    <location>
        <begin position="1730"/>
        <end position="1761"/>
    </location>
</feature>
<evidence type="ECO:0000256" key="3">
    <source>
        <dbReference type="ARBA" id="ARBA00022833"/>
    </source>
</evidence>
<dbReference type="SUPFAM" id="SSF57850">
    <property type="entry name" value="RING/U-box"/>
    <property type="match status" value="1"/>
</dbReference>
<dbReference type="SUPFAM" id="SSF48403">
    <property type="entry name" value="Ankyrin repeat"/>
    <property type="match status" value="3"/>
</dbReference>
<feature type="repeat" description="ANK" evidence="4">
    <location>
        <begin position="908"/>
        <end position="940"/>
    </location>
</feature>
<dbReference type="InterPro" id="IPR036770">
    <property type="entry name" value="Ankyrin_rpt-contain_sf"/>
</dbReference>
<keyword evidence="3" id="KW-0862">Zinc</keyword>
<dbReference type="STRING" id="569365.A0A0D2CM81"/>
<dbReference type="PANTHER" id="PTHR24133">
    <property type="entry name" value="ANKYRIN DOMAIN-CONTAINING"/>
    <property type="match status" value="1"/>
</dbReference>
<dbReference type="InterPro" id="IPR002110">
    <property type="entry name" value="Ankyrin_rpt"/>
</dbReference>
<dbReference type="CDD" id="cd02249">
    <property type="entry name" value="ZZ"/>
    <property type="match status" value="1"/>
</dbReference>
<proteinExistence type="predicted"/>
<feature type="repeat" description="ANK" evidence="4">
    <location>
        <begin position="982"/>
        <end position="1014"/>
    </location>
</feature>
<dbReference type="RefSeq" id="XP_016244860.1">
    <property type="nucleotide sequence ID" value="XM_016397669.1"/>
</dbReference>
<accession>A0A0D2CM81</accession>
<keyword evidence="4" id="KW-0040">ANK repeat</keyword>
<evidence type="ECO:0000256" key="5">
    <source>
        <dbReference type="SAM" id="MobiDB-lite"/>
    </source>
</evidence>
<dbReference type="HOGENOM" id="CLU_001836_2_0_1"/>
<feature type="region of interest" description="Disordered" evidence="5">
    <location>
        <begin position="1"/>
        <end position="24"/>
    </location>
</feature>
<keyword evidence="1" id="KW-0479">Metal-binding</keyword>
<dbReference type="GO" id="GO:0008270">
    <property type="term" value="F:zinc ion binding"/>
    <property type="evidence" value="ECO:0007669"/>
    <property type="project" value="UniProtKB-KW"/>
</dbReference>
<feature type="repeat" description="ANK" evidence="4">
    <location>
        <begin position="874"/>
        <end position="906"/>
    </location>
</feature>
<feature type="repeat" description="ANK" evidence="4">
    <location>
        <begin position="1086"/>
        <end position="1118"/>
    </location>
</feature>
<protein>
    <recommendedName>
        <fullName evidence="8">C2H2-type domain-containing protein</fullName>
    </recommendedName>
</protein>
<evidence type="ECO:0000256" key="1">
    <source>
        <dbReference type="ARBA" id="ARBA00022723"/>
    </source>
</evidence>
<feature type="compositionally biased region" description="Low complexity" evidence="5">
    <location>
        <begin position="1741"/>
        <end position="1761"/>
    </location>
</feature>
<dbReference type="InterPro" id="IPR043145">
    <property type="entry name" value="Znf_ZZ_sf"/>
</dbReference>
<sequence>MDRTSQAVDQGETHVKPKAEDESRMAGLNIESSFDDDEFDVVAVHGILKGFRQTWEGEEPDGPTWLENAFRDDHHIRLLSYSYDTEEAMAKSYTHHGIYQHADALLNGLLERRADSATAIVLTSRSPAKFANILPTIRVLIFFGCPHRVRSRYSLQEQLARLLGASPKPYGPGQIPMLAESLAEAVERVNAEFISTKMLIQAHILNIVSVEADPSKQVFDKFTAVLDTAFEIRIESDEPHLDLPKYGSTGQWAVKDKWNGDWKTADFKTPASVTVRKVLQQASPVHPLSEPERLPRGLDLNHISSTLGNHLLHVRCRSETLAPSQVIYSFLNSSKTSKQVVMYFQFNHYDHRFNNIAAMLTTTLALFYHHDICSEKATIDSSLDSALSERGSDIDLYSLWCSYVLDYGEQDVALVLGGLDQCDDSVQWFLANIVRSLEYTENFLKLIITTTKGRDDHIVSRLSSVPANIHEVISDDNDLSTEPVAPLATLLEVAMILHEAPSHAPYEAQIKDLLCRCSEDLCLWKMVAKWLRSTKTMVSNKLEELTKTTQITPEIIFEAILQSVPDEQQKWVSVLISWATFALRPLRVHELCVVSHMASGNDIQQGGILTDVVARKHLAEIEAYLGGLLTVHGEDVHFGHPSLQGWLESAAGVSKRQRHQVILESCLDYLRIFEIEHPSEGAQSYQLPYAIQQWTHHYQKVMVEGQDEASPLGSSIPSILSQQPALHRWVAAYNELVHPFAPIDETFKSMLPVAAYFGMSTWIENFEGDSEEIGLAFVQASKRGHETFVRRLLKESEYTPSIDDPFLQQATRAAAYFAHRGVLQEIIPLLPKKIETSQPWLNELLCRASYLGWTDVVEALLSIGVPVNPAATPRGVTALHLAGGMAQMEAVKILLKAGASTSSVTSLTSRTPLHTAAAHGSVETIELLLKAGADIEAQNSIGFRPLQEACMRGHHAVVELLATHKSTEGHMFEDCNPLPDQHDVPPIIIAIEKGYPKIAEILLRHGSNPDTEDEYGTALLQSVQFGRLDIARLLLERNADANKVRPKTIPAIVEAAAGENLEMIELLLKHGADPEKREMADAPSGFQRTALHLAVHYGLMKTVKLLLDRGANPNAVDGDGWTAIWAAAVYGDVEIARHLAQAKANLDSVCGELNHAPLHVGAQNPELVRVLLEYGADVNQESDSGTPIELAATDNHAESLALMLADKRAKPDFKSDKLAKVFRTAIIKGYVKVANLLLEAGMDVNCKMLEGDPILVAALERDNAEMVEVLLQYRPDLTVENPPGESVLHGITEDTPKESIKRLVNAGARLDLLNNQQETPLSRAAGNSTPDIVEYLESKYPEAKNIVGVHGTPLNIACREGTLGNVKALVERGSDVNSPGNWFSGTPLVSVCFRRGDDDDVKDAMIQYLLDNGAKANSRGGMLAYPLNTACLRTSPSIIKLLLRNEAETDVQDSMGRRPVHFASYNSVEALDALAPVDAAYREKDYSGRVALHYAAASGQLELLKTVWARSQPASIPIDVRDNDNWTPLLWAARSARILGLSRKSETHDQVVAWLVDKGADVEASGRALNKTWTPYEVATYDQGSPALLQKLGQRLTAPRRRRMVAKKGEREQGVYCDFCLLAIYGLFFKCTTCDEFTLCFKCSQASHDLHPGHDFNDEGDERDDSESDSDSMDEYRPQRPVLQREETANVGGAAGDDRIEDPDSVDIDDLNEVFITDDDIFVPAITGDAQDRIASRDSRSSSAEPSGATAAAATVSNIES</sequence>
<organism evidence="6 7">
    <name type="scientific">Cladophialophora immunda</name>
    <dbReference type="NCBI Taxonomy" id="569365"/>
    <lineage>
        <taxon>Eukaryota</taxon>
        <taxon>Fungi</taxon>
        <taxon>Dikarya</taxon>
        <taxon>Ascomycota</taxon>
        <taxon>Pezizomycotina</taxon>
        <taxon>Eurotiomycetes</taxon>
        <taxon>Chaetothyriomycetidae</taxon>
        <taxon>Chaetothyriales</taxon>
        <taxon>Herpotrichiellaceae</taxon>
        <taxon>Cladophialophora</taxon>
    </lineage>
</organism>
<dbReference type="Proteomes" id="UP000054466">
    <property type="component" value="Unassembled WGS sequence"/>
</dbReference>
<dbReference type="SMART" id="SM00248">
    <property type="entry name" value="ANK"/>
    <property type="match status" value="18"/>
</dbReference>
<evidence type="ECO:0000256" key="4">
    <source>
        <dbReference type="PROSITE-ProRule" id="PRU00023"/>
    </source>
</evidence>